<keyword evidence="4" id="KW-1185">Reference proteome</keyword>
<dbReference type="RefSeq" id="WP_338393404.1">
    <property type="nucleotide sequence ID" value="NZ_AP025314.1"/>
</dbReference>
<evidence type="ECO:0000256" key="1">
    <source>
        <dbReference type="SAM" id="MobiDB-lite"/>
    </source>
</evidence>
<dbReference type="AlphaFoldDB" id="A0AAU9CEA6"/>
<name>A0AAU9CEA6_9BACT</name>
<feature type="compositionally biased region" description="Basic and acidic residues" evidence="1">
    <location>
        <begin position="23"/>
        <end position="34"/>
    </location>
</feature>
<feature type="compositionally biased region" description="Basic residues" evidence="1">
    <location>
        <begin position="13"/>
        <end position="22"/>
    </location>
</feature>
<proteinExistence type="predicted"/>
<accession>A0AAU9CEA6</accession>
<dbReference type="PRINTS" id="PR00050">
    <property type="entry name" value="COLDSHOCK"/>
</dbReference>
<feature type="region of interest" description="Disordered" evidence="1">
    <location>
        <begin position="1"/>
        <end position="89"/>
    </location>
</feature>
<gene>
    <name evidence="3" type="ORF">FUAX_05600</name>
</gene>
<dbReference type="Proteomes" id="UP001348817">
    <property type="component" value="Chromosome"/>
</dbReference>
<protein>
    <recommendedName>
        <fullName evidence="2">CSD domain-containing protein</fullName>
    </recommendedName>
</protein>
<dbReference type="PROSITE" id="PS51857">
    <property type="entry name" value="CSD_2"/>
    <property type="match status" value="1"/>
</dbReference>
<dbReference type="EMBL" id="AP025314">
    <property type="protein sequence ID" value="BDD08128.1"/>
    <property type="molecule type" value="Genomic_DNA"/>
</dbReference>
<evidence type="ECO:0000313" key="3">
    <source>
        <dbReference type="EMBL" id="BDD08128.1"/>
    </source>
</evidence>
<organism evidence="3 4">
    <name type="scientific">Fulvitalea axinellae</name>
    <dbReference type="NCBI Taxonomy" id="1182444"/>
    <lineage>
        <taxon>Bacteria</taxon>
        <taxon>Pseudomonadati</taxon>
        <taxon>Bacteroidota</taxon>
        <taxon>Cytophagia</taxon>
        <taxon>Cytophagales</taxon>
        <taxon>Persicobacteraceae</taxon>
        <taxon>Fulvitalea</taxon>
    </lineage>
</organism>
<feature type="compositionally biased region" description="Basic and acidic residues" evidence="1">
    <location>
        <begin position="62"/>
        <end position="71"/>
    </location>
</feature>
<evidence type="ECO:0000259" key="2">
    <source>
        <dbReference type="PROSITE" id="PS51857"/>
    </source>
</evidence>
<evidence type="ECO:0000313" key="4">
    <source>
        <dbReference type="Proteomes" id="UP001348817"/>
    </source>
</evidence>
<dbReference type="Pfam" id="PF00313">
    <property type="entry name" value="CSD"/>
    <property type="match status" value="1"/>
</dbReference>
<feature type="domain" description="CSD" evidence="2">
    <location>
        <begin position="89"/>
        <end position="150"/>
    </location>
</feature>
<dbReference type="CDD" id="cd04458">
    <property type="entry name" value="CSP_CDS"/>
    <property type="match status" value="1"/>
</dbReference>
<dbReference type="KEGG" id="fax:FUAX_05600"/>
<dbReference type="Gene3D" id="2.40.50.140">
    <property type="entry name" value="Nucleic acid-binding proteins"/>
    <property type="match status" value="1"/>
</dbReference>
<dbReference type="GO" id="GO:0005829">
    <property type="term" value="C:cytosol"/>
    <property type="evidence" value="ECO:0007669"/>
    <property type="project" value="UniProtKB-ARBA"/>
</dbReference>
<dbReference type="GO" id="GO:0003676">
    <property type="term" value="F:nucleic acid binding"/>
    <property type="evidence" value="ECO:0007669"/>
    <property type="project" value="InterPro"/>
</dbReference>
<dbReference type="InterPro" id="IPR011129">
    <property type="entry name" value="CSD"/>
</dbReference>
<dbReference type="InterPro" id="IPR002059">
    <property type="entry name" value="CSP_DNA-bd"/>
</dbReference>
<reference evidence="3 4" key="1">
    <citation type="submission" date="2021-12" db="EMBL/GenBank/DDBJ databases">
        <title>Genome sequencing of bacteria with rrn-lacking chromosome and rrn-plasmid.</title>
        <authorList>
            <person name="Anda M."/>
            <person name="Iwasaki W."/>
        </authorList>
    </citation>
    <scope>NUCLEOTIDE SEQUENCE [LARGE SCALE GENOMIC DNA]</scope>
    <source>
        <strain evidence="3 4">DSM 100852</strain>
    </source>
</reference>
<dbReference type="SUPFAM" id="SSF50249">
    <property type="entry name" value="Nucleic acid-binding proteins"/>
    <property type="match status" value="1"/>
</dbReference>
<dbReference type="SMART" id="SM00357">
    <property type="entry name" value="CSP"/>
    <property type="match status" value="1"/>
</dbReference>
<dbReference type="InterPro" id="IPR012340">
    <property type="entry name" value="NA-bd_OB-fold"/>
</dbReference>
<sequence>MAKSQETFSKKEKEKKRLKKRQDKQQKKAERRAASAENAGSGLDDMMVYVDENGFLSTTPPDETKKKKEIDAESIEIGVPKREKEDEEPLTGRVDFFNHSKGFGFIRDLDSRERYFFHVNGLMEPVDENDKVTFELENGMKGLNAVRVKKI</sequence>